<evidence type="ECO:0000256" key="2">
    <source>
        <dbReference type="ARBA" id="ARBA00023315"/>
    </source>
</evidence>
<protein>
    <recommendedName>
        <fullName evidence="3">N-acetyltransferase domain-containing protein</fullName>
    </recommendedName>
</protein>
<reference evidence="4 5" key="1">
    <citation type="submission" date="2019-12" db="EMBL/GenBank/DDBJ databases">
        <title>Litoreibacter badius sp. nov., a novel bacteriochlorophyll a-containing bacterium in the genus Litoreibacter.</title>
        <authorList>
            <person name="Kanamuro M."/>
            <person name="Takabe Y."/>
            <person name="Mori K."/>
            <person name="Takaichi S."/>
            <person name="Hanada S."/>
        </authorList>
    </citation>
    <scope>NUCLEOTIDE SEQUENCE [LARGE SCALE GENOMIC DNA]</scope>
    <source>
        <strain evidence="4 5">K6</strain>
    </source>
</reference>
<comment type="caution">
    <text evidence="4">The sequence shown here is derived from an EMBL/GenBank/DDBJ whole genome shotgun (WGS) entry which is preliminary data.</text>
</comment>
<organism evidence="4 5">
    <name type="scientific">Litoreibacter roseus</name>
    <dbReference type="NCBI Taxonomy" id="2601869"/>
    <lineage>
        <taxon>Bacteria</taxon>
        <taxon>Pseudomonadati</taxon>
        <taxon>Pseudomonadota</taxon>
        <taxon>Alphaproteobacteria</taxon>
        <taxon>Rhodobacterales</taxon>
        <taxon>Roseobacteraceae</taxon>
        <taxon>Litoreibacter</taxon>
    </lineage>
</organism>
<dbReference type="AlphaFoldDB" id="A0A6N6JHW1"/>
<dbReference type="CDD" id="cd04301">
    <property type="entry name" value="NAT_SF"/>
    <property type="match status" value="1"/>
</dbReference>
<evidence type="ECO:0000256" key="1">
    <source>
        <dbReference type="ARBA" id="ARBA00022679"/>
    </source>
</evidence>
<keyword evidence="2" id="KW-0012">Acyltransferase</keyword>
<dbReference type="InterPro" id="IPR050832">
    <property type="entry name" value="Bact_Acetyltransf"/>
</dbReference>
<accession>A0A6N6JHW1</accession>
<gene>
    <name evidence="4" type="ORF">KIN_19420</name>
</gene>
<dbReference type="Pfam" id="PF00583">
    <property type="entry name" value="Acetyltransf_1"/>
    <property type="match status" value="1"/>
</dbReference>
<dbReference type="SUPFAM" id="SSF55729">
    <property type="entry name" value="Acyl-CoA N-acyltransferases (Nat)"/>
    <property type="match status" value="1"/>
</dbReference>
<evidence type="ECO:0000313" key="5">
    <source>
        <dbReference type="Proteomes" id="UP000436822"/>
    </source>
</evidence>
<name>A0A6N6JHW1_9RHOB</name>
<keyword evidence="5" id="KW-1185">Reference proteome</keyword>
<evidence type="ECO:0000313" key="4">
    <source>
        <dbReference type="EMBL" id="GFE64868.1"/>
    </source>
</evidence>
<dbReference type="EMBL" id="BLJE01000002">
    <property type="protein sequence ID" value="GFE64868.1"/>
    <property type="molecule type" value="Genomic_DNA"/>
</dbReference>
<sequence>MNGTRLKKIRLGVRPASDKDLKELVKLNKIVQGWHAETYPDRFKFESDPKWLHQFFTEKIEADDAGVFVGTANEDVAAYMFFSIVDRPESPITYAIRRLHIEHIVVDPDFRRSGLASALIIAAENVAQDVEATEITLDTWTANTTAKAAFQAMGLIHERSWFAKRL</sequence>
<proteinExistence type="predicted"/>
<evidence type="ECO:0000259" key="3">
    <source>
        <dbReference type="PROSITE" id="PS51186"/>
    </source>
</evidence>
<dbReference type="InterPro" id="IPR016181">
    <property type="entry name" value="Acyl_CoA_acyltransferase"/>
</dbReference>
<dbReference type="GO" id="GO:0016747">
    <property type="term" value="F:acyltransferase activity, transferring groups other than amino-acyl groups"/>
    <property type="evidence" value="ECO:0007669"/>
    <property type="project" value="InterPro"/>
</dbReference>
<dbReference type="RefSeq" id="WP_159806367.1">
    <property type="nucleotide sequence ID" value="NZ_BLJE01000002.1"/>
</dbReference>
<dbReference type="InterPro" id="IPR000182">
    <property type="entry name" value="GNAT_dom"/>
</dbReference>
<dbReference type="Gene3D" id="3.40.630.30">
    <property type="match status" value="1"/>
</dbReference>
<dbReference type="PROSITE" id="PS51186">
    <property type="entry name" value="GNAT"/>
    <property type="match status" value="1"/>
</dbReference>
<feature type="domain" description="N-acetyltransferase" evidence="3">
    <location>
        <begin position="11"/>
        <end position="166"/>
    </location>
</feature>
<keyword evidence="1" id="KW-0808">Transferase</keyword>
<dbReference type="PANTHER" id="PTHR43877">
    <property type="entry name" value="AMINOALKYLPHOSPHONATE N-ACETYLTRANSFERASE-RELATED-RELATED"/>
    <property type="match status" value="1"/>
</dbReference>
<dbReference type="Proteomes" id="UP000436822">
    <property type="component" value="Unassembled WGS sequence"/>
</dbReference>
<dbReference type="OrthoDB" id="8450419at2"/>